<dbReference type="EMBL" id="CAJVPI010001664">
    <property type="protein sequence ID" value="CAG8622464.1"/>
    <property type="molecule type" value="Genomic_DNA"/>
</dbReference>
<accession>A0A9N9GSK2</accession>
<evidence type="ECO:0000256" key="3">
    <source>
        <dbReference type="ARBA" id="ARBA00022833"/>
    </source>
</evidence>
<dbReference type="Pfam" id="PF00320">
    <property type="entry name" value="GATA"/>
    <property type="match status" value="1"/>
</dbReference>
<keyword evidence="3" id="KW-0862">Zinc</keyword>
<dbReference type="Proteomes" id="UP000789739">
    <property type="component" value="Unassembled WGS sequence"/>
</dbReference>
<feature type="region of interest" description="Disordered" evidence="5">
    <location>
        <begin position="663"/>
        <end position="692"/>
    </location>
</feature>
<dbReference type="Pfam" id="PF24707">
    <property type="entry name" value="Swc3"/>
    <property type="match status" value="1"/>
</dbReference>
<feature type="region of interest" description="Disordered" evidence="5">
    <location>
        <begin position="123"/>
        <end position="162"/>
    </location>
</feature>
<evidence type="ECO:0000256" key="5">
    <source>
        <dbReference type="SAM" id="MobiDB-lite"/>
    </source>
</evidence>
<dbReference type="AlphaFoldDB" id="A0A9N9GSK2"/>
<evidence type="ECO:0000313" key="8">
    <source>
        <dbReference type="Proteomes" id="UP000789739"/>
    </source>
</evidence>
<dbReference type="InterPro" id="IPR013088">
    <property type="entry name" value="Znf_NHR/GATA"/>
</dbReference>
<dbReference type="SMART" id="SM00401">
    <property type="entry name" value="ZnF_GATA"/>
    <property type="match status" value="1"/>
</dbReference>
<dbReference type="PANTHER" id="PTHR45658:SF18">
    <property type="entry name" value="PROTEIN GAT2"/>
    <property type="match status" value="1"/>
</dbReference>
<sequence length="844" mass="92708">MAKKRSESLKQALAIPTTNKPITEDDSGSLLSYKNSGVSLLSLTQSRQAWTTSAFRRFSHKQEIEFKPKLPDKTNPNPQLTILGKCTINIGPHTFRDTRLIEVVYEKIRDPVEQSALGTTQLSTQMQNQPEHKPSQPPPPIAIRPHMRVQPQTPTPIAPQASGKPLITTLQRIRPIAASPATTATSTNTLSTTPTLQGTQITAFMQTVMQSVNPNQIVQLQGLLRQQQSGIPLSSEQRSALLQQLNTLHQLLMPIQPQTSDQLQILQQSQRQSTQLQQFTTHSVASISRQQSPSIKPREIVRHDVLLEFKENRCDKWLFPKNAILEAITISEPYEASATSMCILIEDLNSVDKPSSRQKCQAVTMQLSNLTQVMWDALRKSTNDISAVYKSMVERATHQPNRVYVQYRLPCDYPEELLESFANRVARLDGRLIIDTVSGITKGERKRKADKGKADANPEQSPPKKRKNSTKASEVRSPKTSSSTPKKTKSTQEANSSSPAISQTLSHASSSGSKRCAYCGSKTTPMWRRGPDGAGTLCNACGVKWKQGKIIVKATGASANTNNDMQPQPQTATKSRKQSVSAGSASTTTTRKKNTRSTSVSEGGASHTDEDDSRVQSGTARPSVRRRTSTSVKRAASKAESSTTGTSGALLAAHSSLTGILGGDIVDSPDTSTPEISNSPLRSPGYQHSSTSIPAVSSIIPQPRAQPNTSMISIYPFNLKLFSISFGPNNAHFMQPNCSVALHQEYFKIKLSKEGFDRTSIDIWKDTIEDIQYSSEIDSATRSPLLVFKANVGQYLTRFDQELLSPDRNETLVIFKCVNMPTIGDNSGANDLKVILQSWFVNQS</sequence>
<comment type="caution">
    <text evidence="7">The sequence shown here is derived from an EMBL/GenBank/DDBJ whole genome shotgun (WGS) entry which is preliminary data.</text>
</comment>
<gene>
    <name evidence="7" type="ORF">PBRASI_LOCUS8788</name>
</gene>
<feature type="compositionally biased region" description="Polar residues" evidence="5">
    <location>
        <begin position="492"/>
        <end position="513"/>
    </location>
</feature>
<dbReference type="InterPro" id="IPR057558">
    <property type="entry name" value="Swc3_dom"/>
</dbReference>
<keyword evidence="2 4" id="KW-0863">Zinc-finger</keyword>
<dbReference type="SUPFAM" id="SSF57716">
    <property type="entry name" value="Glucocorticoid receptor-like (DNA-binding domain)"/>
    <property type="match status" value="1"/>
</dbReference>
<feature type="region of interest" description="Disordered" evidence="5">
    <location>
        <begin position="1"/>
        <end position="27"/>
    </location>
</feature>
<organism evidence="7 8">
    <name type="scientific">Paraglomus brasilianum</name>
    <dbReference type="NCBI Taxonomy" id="144538"/>
    <lineage>
        <taxon>Eukaryota</taxon>
        <taxon>Fungi</taxon>
        <taxon>Fungi incertae sedis</taxon>
        <taxon>Mucoromycota</taxon>
        <taxon>Glomeromycotina</taxon>
        <taxon>Glomeromycetes</taxon>
        <taxon>Paraglomerales</taxon>
        <taxon>Paraglomeraceae</taxon>
        <taxon>Paraglomus</taxon>
    </lineage>
</organism>
<feature type="region of interest" description="Disordered" evidence="5">
    <location>
        <begin position="558"/>
        <end position="647"/>
    </location>
</feature>
<feature type="compositionally biased region" description="Polar residues" evidence="5">
    <location>
        <begin position="669"/>
        <end position="692"/>
    </location>
</feature>
<dbReference type="OrthoDB" id="2162994at2759"/>
<name>A0A9N9GSK2_9GLOM</name>
<dbReference type="GO" id="GO:0008270">
    <property type="term" value="F:zinc ion binding"/>
    <property type="evidence" value="ECO:0007669"/>
    <property type="project" value="UniProtKB-KW"/>
</dbReference>
<dbReference type="PANTHER" id="PTHR45658">
    <property type="entry name" value="GATA TRANSCRIPTION FACTOR"/>
    <property type="match status" value="1"/>
</dbReference>
<feature type="compositionally biased region" description="Polar residues" evidence="5">
    <location>
        <begin position="558"/>
        <end position="573"/>
    </location>
</feature>
<evidence type="ECO:0000313" key="7">
    <source>
        <dbReference type="EMBL" id="CAG8622464.1"/>
    </source>
</evidence>
<evidence type="ECO:0000256" key="4">
    <source>
        <dbReference type="PROSITE-ProRule" id="PRU00094"/>
    </source>
</evidence>
<reference evidence="7" key="1">
    <citation type="submission" date="2021-06" db="EMBL/GenBank/DDBJ databases">
        <authorList>
            <person name="Kallberg Y."/>
            <person name="Tangrot J."/>
            <person name="Rosling A."/>
        </authorList>
    </citation>
    <scope>NUCLEOTIDE SEQUENCE</scope>
    <source>
        <strain evidence="7">BR232B</strain>
    </source>
</reference>
<feature type="region of interest" description="Disordered" evidence="5">
    <location>
        <begin position="442"/>
        <end position="516"/>
    </location>
</feature>
<dbReference type="CDD" id="cd00202">
    <property type="entry name" value="ZnF_GATA"/>
    <property type="match status" value="1"/>
</dbReference>
<feature type="compositionally biased region" description="Low complexity" evidence="5">
    <location>
        <begin position="579"/>
        <end position="589"/>
    </location>
</feature>
<evidence type="ECO:0000256" key="2">
    <source>
        <dbReference type="ARBA" id="ARBA00022771"/>
    </source>
</evidence>
<dbReference type="PROSITE" id="PS50114">
    <property type="entry name" value="GATA_ZN_FINGER_2"/>
    <property type="match status" value="1"/>
</dbReference>
<dbReference type="GO" id="GO:0006355">
    <property type="term" value="P:regulation of DNA-templated transcription"/>
    <property type="evidence" value="ECO:0007669"/>
    <property type="project" value="InterPro"/>
</dbReference>
<feature type="domain" description="GATA-type" evidence="6">
    <location>
        <begin position="510"/>
        <end position="546"/>
    </location>
</feature>
<proteinExistence type="predicted"/>
<dbReference type="GO" id="GO:0043565">
    <property type="term" value="F:sequence-specific DNA binding"/>
    <property type="evidence" value="ECO:0007669"/>
    <property type="project" value="InterPro"/>
</dbReference>
<keyword evidence="1" id="KW-0479">Metal-binding</keyword>
<keyword evidence="8" id="KW-1185">Reference proteome</keyword>
<dbReference type="InterPro" id="IPR051140">
    <property type="entry name" value="GATA_TF"/>
</dbReference>
<evidence type="ECO:0000259" key="6">
    <source>
        <dbReference type="PROSITE" id="PS50114"/>
    </source>
</evidence>
<dbReference type="Gene3D" id="3.30.50.10">
    <property type="entry name" value="Erythroid Transcription Factor GATA-1, subunit A"/>
    <property type="match status" value="1"/>
</dbReference>
<evidence type="ECO:0000256" key="1">
    <source>
        <dbReference type="ARBA" id="ARBA00022723"/>
    </source>
</evidence>
<dbReference type="InterPro" id="IPR000679">
    <property type="entry name" value="Znf_GATA"/>
</dbReference>
<protein>
    <submittedName>
        <fullName evidence="7">5966_t:CDS:1</fullName>
    </submittedName>
</protein>